<comment type="caution">
    <text evidence="2">The sequence shown here is derived from an EMBL/GenBank/DDBJ whole genome shotgun (WGS) entry which is preliminary data.</text>
</comment>
<dbReference type="InterPro" id="IPR011043">
    <property type="entry name" value="Gal_Oxase/kelch_b-propeller"/>
</dbReference>
<dbReference type="Gene3D" id="1.20.1280.50">
    <property type="match status" value="1"/>
</dbReference>
<dbReference type="SUPFAM" id="SSF81383">
    <property type="entry name" value="F-box domain"/>
    <property type="match status" value="1"/>
</dbReference>
<dbReference type="InterPro" id="IPR017451">
    <property type="entry name" value="F-box-assoc_interact_dom"/>
</dbReference>
<accession>A0A2P6RCE5</accession>
<feature type="domain" description="F-box" evidence="1">
    <location>
        <begin position="1"/>
        <end position="45"/>
    </location>
</feature>
<dbReference type="NCBIfam" id="TIGR01640">
    <property type="entry name" value="F_box_assoc_1"/>
    <property type="match status" value="1"/>
</dbReference>
<dbReference type="CDD" id="cd22157">
    <property type="entry name" value="F-box_AtFBW1-like"/>
    <property type="match status" value="1"/>
</dbReference>
<reference evidence="2 3" key="1">
    <citation type="journal article" date="2018" name="Nat. Genet.">
        <title>The Rosa genome provides new insights in the design of modern roses.</title>
        <authorList>
            <person name="Bendahmane M."/>
        </authorList>
    </citation>
    <scope>NUCLEOTIDE SEQUENCE [LARGE SCALE GENOMIC DNA]</scope>
    <source>
        <strain evidence="3">cv. Old Blush</strain>
    </source>
</reference>
<dbReference type="PROSITE" id="PS50181">
    <property type="entry name" value="FBOX"/>
    <property type="match status" value="1"/>
</dbReference>
<evidence type="ECO:0000313" key="2">
    <source>
        <dbReference type="EMBL" id="PRQ44091.1"/>
    </source>
</evidence>
<organism evidence="2 3">
    <name type="scientific">Rosa chinensis</name>
    <name type="common">China rose</name>
    <dbReference type="NCBI Taxonomy" id="74649"/>
    <lineage>
        <taxon>Eukaryota</taxon>
        <taxon>Viridiplantae</taxon>
        <taxon>Streptophyta</taxon>
        <taxon>Embryophyta</taxon>
        <taxon>Tracheophyta</taxon>
        <taxon>Spermatophyta</taxon>
        <taxon>Magnoliopsida</taxon>
        <taxon>eudicotyledons</taxon>
        <taxon>Gunneridae</taxon>
        <taxon>Pentapetalae</taxon>
        <taxon>rosids</taxon>
        <taxon>fabids</taxon>
        <taxon>Rosales</taxon>
        <taxon>Rosaceae</taxon>
        <taxon>Rosoideae</taxon>
        <taxon>Rosoideae incertae sedis</taxon>
        <taxon>Rosa</taxon>
    </lineage>
</organism>
<sequence>MAEFIPEDVIVKVLERLPIKSLIRFTCVSKRWRFIILSDPQFAKTHYKVSCEHQTIRHRLLFNSPDKFGFDSLDSESPLSFGDNSCVRKVRIPFLKPGDILSMPRSCNGLVCAAVIVSLSPKILYHWYIWNPSTGFFKKLPDPSMNIVYLQYYGIGYLSATDDYKILKPREIFSSRANVWKTIEFPNLDELYLSSEGIRSNEALHWFHAGNADIVAFDLSIEEFRSMPLPTTFEHGCFIHLAASVGGCLCAFDLQNVKASGSIYMWVMREYGVADSWTKLFNFKVSSQPEDIRIWGPIFLGDTSIIFEFQIAIKEIDGGRIRMNDFKLIRSVHENAEKLETCASREFMIAYEETLLWLND</sequence>
<dbReference type="Proteomes" id="UP000238479">
    <property type="component" value="Chromosome 3"/>
</dbReference>
<dbReference type="InterPro" id="IPR013187">
    <property type="entry name" value="F-box-assoc_dom_typ3"/>
</dbReference>
<dbReference type="EMBL" id="PDCK01000041">
    <property type="protein sequence ID" value="PRQ44091.1"/>
    <property type="molecule type" value="Genomic_DNA"/>
</dbReference>
<dbReference type="SMART" id="SM00256">
    <property type="entry name" value="FBOX"/>
    <property type="match status" value="1"/>
</dbReference>
<dbReference type="AlphaFoldDB" id="A0A2P6RCE5"/>
<keyword evidence="3" id="KW-1185">Reference proteome</keyword>
<dbReference type="Pfam" id="PF00646">
    <property type="entry name" value="F-box"/>
    <property type="match status" value="1"/>
</dbReference>
<dbReference type="PANTHER" id="PTHR31672">
    <property type="entry name" value="BNACNNG10540D PROTEIN"/>
    <property type="match status" value="1"/>
</dbReference>
<dbReference type="SUPFAM" id="SSF50965">
    <property type="entry name" value="Galactose oxidase, central domain"/>
    <property type="match status" value="1"/>
</dbReference>
<name>A0A2P6RCE5_ROSCH</name>
<dbReference type="STRING" id="74649.A0A2P6RCE5"/>
<dbReference type="InterPro" id="IPR050796">
    <property type="entry name" value="SCF_F-box_component"/>
</dbReference>
<proteinExistence type="predicted"/>
<dbReference type="InterPro" id="IPR036047">
    <property type="entry name" value="F-box-like_dom_sf"/>
</dbReference>
<evidence type="ECO:0000313" key="3">
    <source>
        <dbReference type="Proteomes" id="UP000238479"/>
    </source>
</evidence>
<dbReference type="PANTHER" id="PTHR31672:SF13">
    <property type="entry name" value="F-BOX PROTEIN CPR30-LIKE"/>
    <property type="match status" value="1"/>
</dbReference>
<gene>
    <name evidence="2" type="ORF">RchiOBHm_Chr3g0475411</name>
</gene>
<dbReference type="InterPro" id="IPR001810">
    <property type="entry name" value="F-box_dom"/>
</dbReference>
<dbReference type="OrthoDB" id="591557at2759"/>
<protein>
    <submittedName>
        <fullName evidence="2">Putative F-box domain, galactose oxidase/kelch, beta-propeller, F-box associated interaction</fullName>
    </submittedName>
</protein>
<dbReference type="Gramene" id="PRQ44091">
    <property type="protein sequence ID" value="PRQ44091"/>
    <property type="gene ID" value="RchiOBHm_Chr3g0475411"/>
</dbReference>
<dbReference type="OMA" id="PEFRTID"/>
<evidence type="ECO:0000259" key="1">
    <source>
        <dbReference type="PROSITE" id="PS50181"/>
    </source>
</evidence>
<dbReference type="Pfam" id="PF08268">
    <property type="entry name" value="FBA_3"/>
    <property type="match status" value="1"/>
</dbReference>